<accession>D2CNF6</accession>
<reference evidence="1" key="1">
    <citation type="submission" date="2007-12" db="EMBL/GenBank/DDBJ databases">
        <title>Phylogenetic relationships of Pinus henryi and its neighboring species based on DNA sequences.</title>
        <authorList>
            <person name="Liu Z.-L."/>
            <person name="Zhang H."/>
            <person name="Zhao Y."/>
            <person name="Yang X."/>
        </authorList>
    </citation>
    <scope>NUCLEOTIDE SEQUENCE</scope>
    <source>
        <strain evidence="1">1204202</strain>
    </source>
</reference>
<evidence type="ECO:0000313" key="1">
    <source>
        <dbReference type="EMBL" id="ACB38021.1"/>
    </source>
</evidence>
<protein>
    <submittedName>
        <fullName evidence="1">Rps12</fullName>
    </submittedName>
</protein>
<dbReference type="AlphaFoldDB" id="D2CNF6"/>
<geneLocation type="chloroplast" evidence="1"/>
<name>D2CNF6_PINTB</name>
<keyword evidence="1" id="KW-0934">Plastid</keyword>
<organism evidence="1">
    <name type="scientific">Pinus tabuliformis var. henryi</name>
    <dbReference type="NCBI Taxonomy" id="510833"/>
    <lineage>
        <taxon>Eukaryota</taxon>
        <taxon>Viridiplantae</taxon>
        <taxon>Streptophyta</taxon>
        <taxon>Embryophyta</taxon>
        <taxon>Tracheophyta</taxon>
        <taxon>Spermatophyta</taxon>
        <taxon>Pinopsida</taxon>
        <taxon>Pinidae</taxon>
        <taxon>Conifers I</taxon>
        <taxon>Pinales</taxon>
        <taxon>Pinaceae</taxon>
        <taxon>Pinus</taxon>
        <taxon>Pinus subgen. Pinus</taxon>
    </lineage>
</organism>
<sequence length="51" mass="5933">MSSHQENNGFVSPNFSVFRRDRCFHFAFPGRPGSYLDPVAIVHSYIMNKDR</sequence>
<proteinExistence type="predicted"/>
<dbReference type="EMBL" id="EU369293">
    <property type="protein sequence ID" value="ACB38021.1"/>
    <property type="molecule type" value="Genomic_DNA"/>
</dbReference>
<keyword evidence="1" id="KW-0150">Chloroplast</keyword>
<gene>
    <name evidence="1" type="primary">rps12</name>
</gene>